<dbReference type="InterPro" id="IPR043502">
    <property type="entry name" value="DNA/RNA_pol_sf"/>
</dbReference>
<keyword evidence="4" id="KW-0255">Endonuclease</keyword>
<dbReference type="Pfam" id="PF17917">
    <property type="entry name" value="RT_RNaseH"/>
    <property type="match status" value="1"/>
</dbReference>
<dbReference type="PANTHER" id="PTHR37984">
    <property type="entry name" value="PROTEIN CBG26694"/>
    <property type="match status" value="1"/>
</dbReference>
<dbReference type="InterPro" id="IPR041373">
    <property type="entry name" value="RT_RNaseH"/>
</dbReference>
<evidence type="ECO:0000256" key="3">
    <source>
        <dbReference type="ARBA" id="ARBA00022722"/>
    </source>
</evidence>
<dbReference type="Proteomes" id="UP000735302">
    <property type="component" value="Unassembled WGS sequence"/>
</dbReference>
<dbReference type="GO" id="GO:0004519">
    <property type="term" value="F:endonuclease activity"/>
    <property type="evidence" value="ECO:0007669"/>
    <property type="project" value="UniProtKB-KW"/>
</dbReference>
<accession>A0AAV4D8N3</accession>
<comment type="caution">
    <text evidence="8">The sequence shown here is derived from an EMBL/GenBank/DDBJ whole genome shotgun (WGS) entry which is preliminary data.</text>
</comment>
<sequence>MTLNYFNTEKATTIEVDSSLVGMGASLIQEGRPIAFASKFMTETESRYANIKRELLAVVFALERFHTYVYGKHVTIFSDHKPLENIQYKNLAKAPPRLQRLLLRIQPYNSKQTWKRHDLC</sequence>
<dbReference type="Gene3D" id="3.10.20.370">
    <property type="match status" value="1"/>
</dbReference>
<evidence type="ECO:0000256" key="5">
    <source>
        <dbReference type="ARBA" id="ARBA00022801"/>
    </source>
</evidence>
<evidence type="ECO:0000256" key="1">
    <source>
        <dbReference type="ARBA" id="ARBA00022679"/>
    </source>
</evidence>
<keyword evidence="1" id="KW-0808">Transferase</keyword>
<name>A0AAV4D8N3_9GAST</name>
<dbReference type="GO" id="GO:0003964">
    <property type="term" value="F:RNA-directed DNA polymerase activity"/>
    <property type="evidence" value="ECO:0007669"/>
    <property type="project" value="UniProtKB-KW"/>
</dbReference>
<evidence type="ECO:0000256" key="6">
    <source>
        <dbReference type="ARBA" id="ARBA00022918"/>
    </source>
</evidence>
<evidence type="ECO:0000259" key="7">
    <source>
        <dbReference type="Pfam" id="PF17917"/>
    </source>
</evidence>
<dbReference type="FunFam" id="3.10.20.370:FF:000001">
    <property type="entry name" value="Retrovirus-related Pol polyprotein from transposon 17.6-like protein"/>
    <property type="match status" value="1"/>
</dbReference>
<dbReference type="CDD" id="cd09274">
    <property type="entry name" value="RNase_HI_RT_Ty3"/>
    <property type="match status" value="1"/>
</dbReference>
<evidence type="ECO:0000256" key="2">
    <source>
        <dbReference type="ARBA" id="ARBA00022695"/>
    </source>
</evidence>
<evidence type="ECO:0000256" key="4">
    <source>
        <dbReference type="ARBA" id="ARBA00022759"/>
    </source>
</evidence>
<reference evidence="8 9" key="1">
    <citation type="journal article" date="2021" name="Elife">
        <title>Chloroplast acquisition without the gene transfer in kleptoplastic sea slugs, Plakobranchus ocellatus.</title>
        <authorList>
            <person name="Maeda T."/>
            <person name="Takahashi S."/>
            <person name="Yoshida T."/>
            <person name="Shimamura S."/>
            <person name="Takaki Y."/>
            <person name="Nagai Y."/>
            <person name="Toyoda A."/>
            <person name="Suzuki Y."/>
            <person name="Arimoto A."/>
            <person name="Ishii H."/>
            <person name="Satoh N."/>
            <person name="Nishiyama T."/>
            <person name="Hasebe M."/>
            <person name="Maruyama T."/>
            <person name="Minagawa J."/>
            <person name="Obokata J."/>
            <person name="Shigenobu S."/>
        </authorList>
    </citation>
    <scope>NUCLEOTIDE SEQUENCE [LARGE SCALE GENOMIC DNA]</scope>
</reference>
<gene>
    <name evidence="8" type="ORF">PoB_006692300</name>
</gene>
<dbReference type="AlphaFoldDB" id="A0AAV4D8N3"/>
<dbReference type="SUPFAM" id="SSF56672">
    <property type="entry name" value="DNA/RNA polymerases"/>
    <property type="match status" value="1"/>
</dbReference>
<evidence type="ECO:0000313" key="9">
    <source>
        <dbReference type="Proteomes" id="UP000735302"/>
    </source>
</evidence>
<proteinExistence type="predicted"/>
<organism evidence="8 9">
    <name type="scientific">Plakobranchus ocellatus</name>
    <dbReference type="NCBI Taxonomy" id="259542"/>
    <lineage>
        <taxon>Eukaryota</taxon>
        <taxon>Metazoa</taxon>
        <taxon>Spiralia</taxon>
        <taxon>Lophotrochozoa</taxon>
        <taxon>Mollusca</taxon>
        <taxon>Gastropoda</taxon>
        <taxon>Heterobranchia</taxon>
        <taxon>Euthyneura</taxon>
        <taxon>Panpulmonata</taxon>
        <taxon>Sacoglossa</taxon>
        <taxon>Placobranchoidea</taxon>
        <taxon>Plakobranchidae</taxon>
        <taxon>Plakobranchus</taxon>
    </lineage>
</organism>
<dbReference type="GO" id="GO:0016787">
    <property type="term" value="F:hydrolase activity"/>
    <property type="evidence" value="ECO:0007669"/>
    <property type="project" value="UniProtKB-KW"/>
</dbReference>
<evidence type="ECO:0000313" key="8">
    <source>
        <dbReference type="EMBL" id="GFO40418.1"/>
    </source>
</evidence>
<dbReference type="InterPro" id="IPR050951">
    <property type="entry name" value="Retrovirus_Pol_polyprotein"/>
</dbReference>
<keyword evidence="3" id="KW-0540">Nuclease</keyword>
<dbReference type="EMBL" id="BLXT01007613">
    <property type="protein sequence ID" value="GFO40418.1"/>
    <property type="molecule type" value="Genomic_DNA"/>
</dbReference>
<feature type="domain" description="Reverse transcriptase RNase H-like" evidence="7">
    <location>
        <begin position="9"/>
        <end position="108"/>
    </location>
</feature>
<dbReference type="PANTHER" id="PTHR37984:SF7">
    <property type="entry name" value="INTEGRASE CATALYTIC DOMAIN-CONTAINING PROTEIN"/>
    <property type="match status" value="1"/>
</dbReference>
<keyword evidence="9" id="KW-1185">Reference proteome</keyword>
<keyword evidence="6" id="KW-0695">RNA-directed DNA polymerase</keyword>
<keyword evidence="2" id="KW-0548">Nucleotidyltransferase</keyword>
<protein>
    <submittedName>
        <fullName evidence="8">Retrovirus-related pol polyprotein from transposon gypsy</fullName>
    </submittedName>
</protein>
<keyword evidence="5" id="KW-0378">Hydrolase</keyword>